<dbReference type="GeneID" id="9684679"/>
<gene>
    <name evidence="8" type="ORF">MICPUCDRAFT_58905</name>
</gene>
<dbReference type="GO" id="GO:0006631">
    <property type="term" value="P:fatty acid metabolic process"/>
    <property type="evidence" value="ECO:0007669"/>
    <property type="project" value="UniProtKB-UniPathway"/>
</dbReference>
<dbReference type="OrthoDB" id="5103at2759"/>
<evidence type="ECO:0000256" key="6">
    <source>
        <dbReference type="SAM" id="MobiDB-lite"/>
    </source>
</evidence>
<comment type="similarity">
    <text evidence="2">Belongs to the fatty acid desaturase CarF family.</text>
</comment>
<evidence type="ECO:0000256" key="4">
    <source>
        <dbReference type="ARBA" id="ARBA00022989"/>
    </source>
</evidence>
<comment type="subcellular location">
    <subcellularLocation>
        <location evidence="1">Membrane</location>
        <topology evidence="1">Multi-pass membrane protein</topology>
    </subcellularLocation>
</comment>
<evidence type="ECO:0000313" key="8">
    <source>
        <dbReference type="EMBL" id="EEH56371.1"/>
    </source>
</evidence>
<organism evidence="9">
    <name type="scientific">Micromonas pusilla (strain CCMP1545)</name>
    <name type="common">Picoplanktonic green alga</name>
    <dbReference type="NCBI Taxonomy" id="564608"/>
    <lineage>
        <taxon>Eukaryota</taxon>
        <taxon>Viridiplantae</taxon>
        <taxon>Chlorophyta</taxon>
        <taxon>Mamiellophyceae</taxon>
        <taxon>Mamiellales</taxon>
        <taxon>Mamiellaceae</taxon>
        <taxon>Micromonas</taxon>
    </lineage>
</organism>
<keyword evidence="5" id="KW-0472">Membrane</keyword>
<evidence type="ECO:0000256" key="5">
    <source>
        <dbReference type="ARBA" id="ARBA00023136"/>
    </source>
</evidence>
<feature type="compositionally biased region" description="Low complexity" evidence="6">
    <location>
        <begin position="15"/>
        <end position="34"/>
    </location>
</feature>
<feature type="region of interest" description="Disordered" evidence="6">
    <location>
        <begin position="15"/>
        <end position="40"/>
    </location>
</feature>
<keyword evidence="3" id="KW-0812">Transmembrane</keyword>
<dbReference type="RefSeq" id="XP_003059239.1">
    <property type="nucleotide sequence ID" value="XM_003059193.1"/>
</dbReference>
<dbReference type="EMBL" id="GG663740">
    <property type="protein sequence ID" value="EEH56371.1"/>
    <property type="molecule type" value="Genomic_DNA"/>
</dbReference>
<dbReference type="eggNOG" id="KOG3011">
    <property type="taxonomic scope" value="Eukaryota"/>
</dbReference>
<evidence type="ECO:0000256" key="2">
    <source>
        <dbReference type="ARBA" id="ARBA00007620"/>
    </source>
</evidence>
<reference evidence="8 9" key="1">
    <citation type="journal article" date="2009" name="Science">
        <title>Green evolution and dynamic adaptations revealed by genomes of the marine picoeukaryotes Micromonas.</title>
        <authorList>
            <person name="Worden A.Z."/>
            <person name="Lee J.H."/>
            <person name="Mock T."/>
            <person name="Rouze P."/>
            <person name="Simmons M.P."/>
            <person name="Aerts A.L."/>
            <person name="Allen A.E."/>
            <person name="Cuvelier M.L."/>
            <person name="Derelle E."/>
            <person name="Everett M.V."/>
            <person name="Foulon E."/>
            <person name="Grimwood J."/>
            <person name="Gundlach H."/>
            <person name="Henrissat B."/>
            <person name="Napoli C."/>
            <person name="McDonald S.M."/>
            <person name="Parker M.S."/>
            <person name="Rombauts S."/>
            <person name="Salamov A."/>
            <person name="Von Dassow P."/>
            <person name="Badger J.H."/>
            <person name="Coutinho P.M."/>
            <person name="Demir E."/>
            <person name="Dubchak I."/>
            <person name="Gentemann C."/>
            <person name="Eikrem W."/>
            <person name="Gready J.E."/>
            <person name="John U."/>
            <person name="Lanier W."/>
            <person name="Lindquist E.A."/>
            <person name="Lucas S."/>
            <person name="Mayer K.F."/>
            <person name="Moreau H."/>
            <person name="Not F."/>
            <person name="Otillar R."/>
            <person name="Panaud O."/>
            <person name="Pangilinan J."/>
            <person name="Paulsen I."/>
            <person name="Piegu B."/>
            <person name="Poliakov A."/>
            <person name="Robbens S."/>
            <person name="Schmutz J."/>
            <person name="Toulza E."/>
            <person name="Wyss T."/>
            <person name="Zelensky A."/>
            <person name="Zhou K."/>
            <person name="Armbrust E.V."/>
            <person name="Bhattacharya D."/>
            <person name="Goodenough U.W."/>
            <person name="Van de Peer Y."/>
            <person name="Grigoriev I.V."/>
        </authorList>
    </citation>
    <scope>NUCLEOTIDE SEQUENCE [LARGE SCALE GENOMIC DNA]</scope>
    <source>
        <strain evidence="8 9">CCMP1545</strain>
    </source>
</reference>
<dbReference type="STRING" id="564608.C1MUR4"/>
<dbReference type="Pfam" id="PF10520">
    <property type="entry name" value="Lipid_desat"/>
    <property type="match status" value="1"/>
</dbReference>
<sequence>MNVMHTAKITARVSATRARSSAPARAPIAKRAASTTTRVYSPPNGSIDFGSVDEISGSVDADQDLRAAMVERDTAETLRRTIAAMGGAPVQDPAAFISTPEQRLQTSILFGSCAALCARGVVGVHENILASGGGDDPLAYASLLAAAVGAWWLSDLGTGIFHWSVDNYGSKQTPVMGDVIDAFQGHHKYPWTITKRQFANNTHTTCPATSCVTIPLLLTPDLGPNACVFMGVFCSMVVLSQQFHAWSHAKKSELPALVIAAQDAGLVISRKAHGQHHKPPFEGRYCIVSGWWNDALDGSGVLKRAERFIYDTTGVAARCWTEATFNVQEEAPEGWGNDIIR</sequence>
<dbReference type="Proteomes" id="UP000001876">
    <property type="component" value="Unassembled WGS sequence"/>
</dbReference>
<feature type="domain" description="Lipid desaturase" evidence="7">
    <location>
        <begin position="151"/>
        <end position="320"/>
    </location>
</feature>
<evidence type="ECO:0000313" key="9">
    <source>
        <dbReference type="Proteomes" id="UP000001876"/>
    </source>
</evidence>
<keyword evidence="4" id="KW-1133">Transmembrane helix</keyword>
<dbReference type="KEGG" id="mpp:MICPUCDRAFT_58905"/>
<dbReference type="InterPro" id="IPR019547">
    <property type="entry name" value="Lipid_desat"/>
</dbReference>
<dbReference type="OMA" id="VAPRCWS"/>
<dbReference type="PANTHER" id="PTHR48140">
    <property type="entry name" value="FATTY ACID DESATURASE 4, CHLOROPLASTIC-RELATED"/>
    <property type="match status" value="1"/>
</dbReference>
<dbReference type="AlphaFoldDB" id="C1MUR4"/>
<evidence type="ECO:0000256" key="1">
    <source>
        <dbReference type="ARBA" id="ARBA00004141"/>
    </source>
</evidence>
<protein>
    <submittedName>
        <fullName evidence="8">Predicted protein</fullName>
    </submittedName>
</protein>
<evidence type="ECO:0000256" key="3">
    <source>
        <dbReference type="ARBA" id="ARBA00022692"/>
    </source>
</evidence>
<name>C1MUR4_MICPC</name>
<dbReference type="PANTHER" id="PTHR48140:SF1">
    <property type="entry name" value="FATTY ACID DESATURASE 4, CHLOROPLASTIC-RELATED"/>
    <property type="match status" value="1"/>
</dbReference>
<dbReference type="UniPathway" id="UPA00199"/>
<evidence type="ECO:0000259" key="7">
    <source>
        <dbReference type="Pfam" id="PF10520"/>
    </source>
</evidence>
<keyword evidence="9" id="KW-1185">Reference proteome</keyword>
<dbReference type="GO" id="GO:0016020">
    <property type="term" value="C:membrane"/>
    <property type="evidence" value="ECO:0007669"/>
    <property type="project" value="UniProtKB-SubCell"/>
</dbReference>
<accession>C1MUR4</accession>
<proteinExistence type="inferred from homology"/>
<dbReference type="InterPro" id="IPR052864">
    <property type="entry name" value="Chloroplast_FAD_CarF"/>
</dbReference>